<keyword evidence="3" id="KW-0677">Repeat</keyword>
<reference evidence="13" key="1">
    <citation type="submission" date="2025-08" db="UniProtKB">
        <authorList>
            <consortium name="RefSeq"/>
        </authorList>
    </citation>
    <scope>IDENTIFICATION</scope>
</reference>
<dbReference type="Pfam" id="PF00096">
    <property type="entry name" value="zf-C2H2"/>
    <property type="match status" value="1"/>
</dbReference>
<dbReference type="InterPro" id="IPR038441">
    <property type="entry name" value="THAP_Znf_sf"/>
</dbReference>
<feature type="domain" description="C2H2-type" evidence="10">
    <location>
        <begin position="421"/>
        <end position="448"/>
    </location>
</feature>
<feature type="domain" description="C2H2-type" evidence="10">
    <location>
        <begin position="477"/>
        <end position="504"/>
    </location>
</feature>
<evidence type="ECO:0000256" key="3">
    <source>
        <dbReference type="ARBA" id="ARBA00022737"/>
    </source>
</evidence>
<dbReference type="SMART" id="SM00355">
    <property type="entry name" value="ZnF_C2H2"/>
    <property type="match status" value="11"/>
</dbReference>
<dbReference type="Pfam" id="PF23611">
    <property type="entry name" value="zf-C2H2_16"/>
    <property type="match status" value="1"/>
</dbReference>
<dbReference type="InterPro" id="IPR036236">
    <property type="entry name" value="Znf_C2H2_sf"/>
</dbReference>
<dbReference type="RefSeq" id="XP_052746162.1">
    <property type="nucleotide sequence ID" value="XM_052890202.1"/>
</dbReference>
<protein>
    <submittedName>
        <fullName evidence="13">Zinc finger protein 436 isoform X3</fullName>
    </submittedName>
</protein>
<feature type="domain" description="THAP-type" evidence="11">
    <location>
        <begin position="1"/>
        <end position="84"/>
    </location>
</feature>
<dbReference type="InterPro" id="IPR056438">
    <property type="entry name" value="Znf-C2H2_CTCF"/>
</dbReference>
<evidence type="ECO:0000256" key="1">
    <source>
        <dbReference type="ARBA" id="ARBA00004123"/>
    </source>
</evidence>
<dbReference type="PROSITE" id="PS00028">
    <property type="entry name" value="ZINC_FINGER_C2H2_1"/>
    <property type="match status" value="5"/>
</dbReference>
<evidence type="ECO:0000259" key="11">
    <source>
        <dbReference type="PROSITE" id="PS50950"/>
    </source>
</evidence>
<dbReference type="InterPro" id="IPR050758">
    <property type="entry name" value="Znf_C2H2-type"/>
</dbReference>
<keyword evidence="4 8" id="KW-0863">Zinc-finger</keyword>
<dbReference type="PANTHER" id="PTHR23234">
    <property type="entry name" value="ZNF44 PROTEIN"/>
    <property type="match status" value="1"/>
</dbReference>
<dbReference type="Proteomes" id="UP001652582">
    <property type="component" value="Chromosome 27"/>
</dbReference>
<feature type="domain" description="C2H2-type" evidence="10">
    <location>
        <begin position="449"/>
        <end position="476"/>
    </location>
</feature>
<dbReference type="SMART" id="SM00692">
    <property type="entry name" value="DM3"/>
    <property type="match status" value="1"/>
</dbReference>
<dbReference type="Gene3D" id="3.30.160.60">
    <property type="entry name" value="Classic Zinc Finger"/>
    <property type="match status" value="10"/>
</dbReference>
<keyword evidence="7" id="KW-0539">Nucleus</keyword>
<evidence type="ECO:0000256" key="8">
    <source>
        <dbReference type="PROSITE-ProRule" id="PRU00042"/>
    </source>
</evidence>
<feature type="domain" description="C2H2-type" evidence="10">
    <location>
        <begin position="173"/>
        <end position="200"/>
    </location>
</feature>
<dbReference type="SUPFAM" id="SSF57667">
    <property type="entry name" value="beta-beta-alpha zinc fingers"/>
    <property type="match status" value="6"/>
</dbReference>
<dbReference type="PANTHER" id="PTHR23234:SF10">
    <property type="entry name" value="RIKEN CDNA 6720489N17 GENE-RELATED"/>
    <property type="match status" value="1"/>
</dbReference>
<accession>A0ABM3M522</accession>
<dbReference type="GeneID" id="112057567"/>
<evidence type="ECO:0000259" key="10">
    <source>
        <dbReference type="PROSITE" id="PS50157"/>
    </source>
</evidence>
<keyword evidence="2" id="KW-0479">Metal-binding</keyword>
<evidence type="ECO:0000256" key="5">
    <source>
        <dbReference type="ARBA" id="ARBA00022833"/>
    </source>
</evidence>
<name>A0ABM3M522_BICAN</name>
<keyword evidence="12" id="KW-1185">Reference proteome</keyword>
<dbReference type="InterPro" id="IPR013087">
    <property type="entry name" value="Znf_C2H2_type"/>
</dbReference>
<feature type="domain" description="C2H2-type" evidence="10">
    <location>
        <begin position="561"/>
        <end position="588"/>
    </location>
</feature>
<evidence type="ECO:0000256" key="6">
    <source>
        <dbReference type="ARBA" id="ARBA00023125"/>
    </source>
</evidence>
<dbReference type="InterPro" id="IPR006612">
    <property type="entry name" value="THAP_Znf"/>
</dbReference>
<dbReference type="PROSITE" id="PS50950">
    <property type="entry name" value="ZF_THAP"/>
    <property type="match status" value="1"/>
</dbReference>
<dbReference type="PROSITE" id="PS50157">
    <property type="entry name" value="ZINC_FINGER_C2H2_2"/>
    <property type="match status" value="11"/>
</dbReference>
<evidence type="ECO:0000256" key="9">
    <source>
        <dbReference type="PROSITE-ProRule" id="PRU00309"/>
    </source>
</evidence>
<evidence type="ECO:0000313" key="13">
    <source>
        <dbReference type="RefSeq" id="XP_052746162.1"/>
    </source>
</evidence>
<feature type="domain" description="C2H2-type" evidence="10">
    <location>
        <begin position="365"/>
        <end position="392"/>
    </location>
</feature>
<gene>
    <name evidence="13" type="primary">LOC112057567</name>
</gene>
<feature type="domain" description="C2H2-type" evidence="10">
    <location>
        <begin position="337"/>
        <end position="364"/>
    </location>
</feature>
<dbReference type="Gene3D" id="6.20.210.20">
    <property type="entry name" value="THAP domain"/>
    <property type="match status" value="1"/>
</dbReference>
<organism evidence="12 13">
    <name type="scientific">Bicyclus anynana</name>
    <name type="common">Squinting bush brown butterfly</name>
    <dbReference type="NCBI Taxonomy" id="110368"/>
    <lineage>
        <taxon>Eukaryota</taxon>
        <taxon>Metazoa</taxon>
        <taxon>Ecdysozoa</taxon>
        <taxon>Arthropoda</taxon>
        <taxon>Hexapoda</taxon>
        <taxon>Insecta</taxon>
        <taxon>Pterygota</taxon>
        <taxon>Neoptera</taxon>
        <taxon>Endopterygota</taxon>
        <taxon>Lepidoptera</taxon>
        <taxon>Glossata</taxon>
        <taxon>Ditrysia</taxon>
        <taxon>Papilionoidea</taxon>
        <taxon>Nymphalidae</taxon>
        <taxon>Satyrinae</taxon>
        <taxon>Satyrini</taxon>
        <taxon>Mycalesina</taxon>
        <taxon>Bicyclus</taxon>
    </lineage>
</organism>
<dbReference type="Pfam" id="PF05485">
    <property type="entry name" value="THAP"/>
    <property type="match status" value="1"/>
</dbReference>
<comment type="subcellular location">
    <subcellularLocation>
        <location evidence="1">Nucleus</location>
    </subcellularLocation>
</comment>
<sequence>MQCCVPFCVNTSDNASTSEGTGVTFHKLPSEENLRAAWLRALGIQDHHLPDPAVVCSRHFVNEDFYTTKSCVRQIRSDAIPSTVQIKSESVVDVATFVLKHEDSSDFILNADNSELVHEDDNQRDNSNNDCVTKDEYSDVSIKLESMLVDEAAEVAENVTESETYIKIECAIFECTLCYEDFAQEDAYNEHMIMHLQNAACDASQVCEPRAAVSRSCDLLVLQNKTGSQRLNDAPPPAAGCAQATVAPLSARRAANDNKVQAIEEAAATWKSEQILETNIDELDNQLSQSNANTSSMYDINRLTNCVVRLCDIYKKPKKTVLDKNPRVKSHTGAKRHSCETCNYKTAYKSHLVNHRRTHTGEKPYSCETCDFKTAYQCHLVSHRRTHTGEKPYSCETCNFKCLRKRDLLVHKRTHTGEKPYSCKTCNFKTARKSYLIIHERYHTGEKPYSCEMCNFKAAQKSHIILHKRNHSSEKPYSCDICNYKTADKSYLTYHMKTHTGEKPFSCETCNYKCAQKSHLKRHNRTHTDEKPYFCDICNYKTAKKDSLISHMITHTGNKPYSCKICNYKCAHKHSLLYHMKTHTGEKPFSCETCNYKCALKSNLKRHNRTHTGEKPLS</sequence>
<proteinExistence type="predicted"/>
<keyword evidence="5" id="KW-0862">Zinc</keyword>
<dbReference type="SMART" id="SM00980">
    <property type="entry name" value="THAP"/>
    <property type="match status" value="1"/>
</dbReference>
<evidence type="ECO:0000256" key="4">
    <source>
        <dbReference type="ARBA" id="ARBA00022771"/>
    </source>
</evidence>
<feature type="domain" description="C2H2-type" evidence="10">
    <location>
        <begin position="393"/>
        <end position="420"/>
    </location>
</feature>
<feature type="domain" description="C2H2-type" evidence="10">
    <location>
        <begin position="589"/>
        <end position="616"/>
    </location>
</feature>
<evidence type="ECO:0000313" key="12">
    <source>
        <dbReference type="Proteomes" id="UP001652582"/>
    </source>
</evidence>
<keyword evidence="6 9" id="KW-0238">DNA-binding</keyword>
<dbReference type="SUPFAM" id="SSF57716">
    <property type="entry name" value="Glucocorticoid receptor-like (DNA-binding domain)"/>
    <property type="match status" value="1"/>
</dbReference>
<evidence type="ECO:0000256" key="2">
    <source>
        <dbReference type="ARBA" id="ARBA00022723"/>
    </source>
</evidence>
<feature type="domain" description="C2H2-type" evidence="10">
    <location>
        <begin position="505"/>
        <end position="532"/>
    </location>
</feature>
<evidence type="ECO:0000256" key="7">
    <source>
        <dbReference type="ARBA" id="ARBA00023242"/>
    </source>
</evidence>
<feature type="domain" description="C2H2-type" evidence="10">
    <location>
        <begin position="533"/>
        <end position="560"/>
    </location>
</feature>